<dbReference type="InterPro" id="IPR014721">
    <property type="entry name" value="Ribsml_uS5_D2-typ_fold_subgr"/>
</dbReference>
<comment type="subcellular location">
    <subcellularLocation>
        <location evidence="11">Cytoplasm</location>
    </subcellularLocation>
</comment>
<dbReference type="FunFam" id="3.30.230.10:FF:000005">
    <property type="entry name" value="DNA gyrase subunit B"/>
    <property type="match status" value="1"/>
</dbReference>
<dbReference type="PANTHER" id="PTHR45866:SF1">
    <property type="entry name" value="DNA GYRASE SUBUNIT B, MITOCHONDRIAL"/>
    <property type="match status" value="1"/>
</dbReference>
<feature type="compositionally biased region" description="Polar residues" evidence="12">
    <location>
        <begin position="1"/>
        <end position="15"/>
    </location>
</feature>
<keyword evidence="10 11" id="KW-0413">Isomerase</keyword>
<dbReference type="GO" id="GO:0003677">
    <property type="term" value="F:DNA binding"/>
    <property type="evidence" value="ECO:0007669"/>
    <property type="project" value="UniProtKB-KW"/>
</dbReference>
<keyword evidence="3 11" id="KW-0963">Cytoplasm</keyword>
<evidence type="ECO:0000256" key="1">
    <source>
        <dbReference type="ARBA" id="ARBA00000185"/>
    </source>
</evidence>
<dbReference type="PROSITE" id="PS50880">
    <property type="entry name" value="TOPRIM"/>
    <property type="match status" value="1"/>
</dbReference>
<dbReference type="Pfam" id="PF00986">
    <property type="entry name" value="DNA_gyraseB_C"/>
    <property type="match status" value="1"/>
</dbReference>
<proteinExistence type="inferred from homology"/>
<dbReference type="GO" id="GO:0003918">
    <property type="term" value="F:DNA topoisomerase type II (double strand cut, ATP-hydrolyzing) activity"/>
    <property type="evidence" value="ECO:0007669"/>
    <property type="project" value="UniProtKB-UniRule"/>
</dbReference>
<comment type="miscellaneous">
    <text evidence="11">Few gyrases are as efficient as E.coli at forming negative supercoils. Not all organisms have 2 type II topoisomerases; in organisms with a single type II topoisomerase this enzyme also has to decatenate newly replicated chromosomes.</text>
</comment>
<evidence type="ECO:0000313" key="14">
    <source>
        <dbReference type="EMBL" id="GBF57644.1"/>
    </source>
</evidence>
<keyword evidence="7 11" id="KW-0460">Magnesium</keyword>
<feature type="binding site" evidence="11">
    <location>
        <position position="541"/>
    </location>
    <ligand>
        <name>Mg(2+)</name>
        <dbReference type="ChEBI" id="CHEBI:18420"/>
        <label>2</label>
    </ligand>
</feature>
<dbReference type="EMBL" id="BFBR01000003">
    <property type="protein sequence ID" value="GBF57644.1"/>
    <property type="molecule type" value="Genomic_DNA"/>
</dbReference>
<dbReference type="Pfam" id="PF00204">
    <property type="entry name" value="DNA_gyraseB"/>
    <property type="match status" value="1"/>
</dbReference>
<reference evidence="14 15" key="1">
    <citation type="journal article" date="2018" name="Genome Announc.">
        <title>Draft Genome Sequence of "Candidatus Phycosocius bacilliformis," an Alphaproteobacterial Ectosymbiont of the Hydrocarbon-Producing Green Alga Botryococcus braunii.</title>
        <authorList>
            <person name="Tanabe Y."/>
            <person name="Yamaguchi H."/>
            <person name="Watanabe M.M."/>
        </authorList>
    </citation>
    <scope>NUCLEOTIDE SEQUENCE [LARGE SCALE GENOMIC DNA]</scope>
    <source>
        <strain evidence="14 15">BOTRYCO-2</strain>
    </source>
</reference>
<dbReference type="PANTHER" id="PTHR45866">
    <property type="entry name" value="DNA GYRASE/TOPOISOMERASE SUBUNIT B"/>
    <property type="match status" value="1"/>
</dbReference>
<evidence type="ECO:0000256" key="9">
    <source>
        <dbReference type="ARBA" id="ARBA00023125"/>
    </source>
</evidence>
<name>A0A2P2E9D5_9PROT</name>
<dbReference type="PRINTS" id="PR01159">
    <property type="entry name" value="DNAGYRASEB"/>
</dbReference>
<dbReference type="GO" id="GO:0006265">
    <property type="term" value="P:DNA topological change"/>
    <property type="evidence" value="ECO:0007669"/>
    <property type="project" value="UniProtKB-UniRule"/>
</dbReference>
<dbReference type="Gene3D" id="3.30.565.10">
    <property type="entry name" value="Histidine kinase-like ATPase, C-terminal domain"/>
    <property type="match status" value="1"/>
</dbReference>
<dbReference type="NCBIfam" id="TIGR01059">
    <property type="entry name" value="gyrB"/>
    <property type="match status" value="1"/>
</dbReference>
<organism evidence="14 15">
    <name type="scientific">Candidatus Phycosocius bacilliformis</name>
    <dbReference type="NCBI Taxonomy" id="1445552"/>
    <lineage>
        <taxon>Bacteria</taxon>
        <taxon>Pseudomonadati</taxon>
        <taxon>Pseudomonadota</taxon>
        <taxon>Alphaproteobacteria</taxon>
        <taxon>Caulobacterales</taxon>
        <taxon>Caulobacterales incertae sedis</taxon>
        <taxon>Candidatus Phycosocius</taxon>
    </lineage>
</organism>
<evidence type="ECO:0000256" key="12">
    <source>
        <dbReference type="SAM" id="MobiDB-lite"/>
    </source>
</evidence>
<accession>A0A2P2E9D5</accession>
<comment type="cofactor">
    <cofactor evidence="11">
        <name>Mg(2+)</name>
        <dbReference type="ChEBI" id="CHEBI:18420"/>
    </cofactor>
    <cofactor evidence="11">
        <name>Mn(2+)</name>
        <dbReference type="ChEBI" id="CHEBI:29035"/>
    </cofactor>
    <cofactor evidence="11">
        <name>Ca(2+)</name>
        <dbReference type="ChEBI" id="CHEBI:29108"/>
    </cofactor>
    <text evidence="11">Binds two Mg(2+) per subunit. The magnesium ions form salt bridges with both the protein and the DNA. Can also accept other divalent metal cations, such as Mn(2+) or Ca(2+).</text>
</comment>
<keyword evidence="8 11" id="KW-0799">Topoisomerase</keyword>
<dbReference type="InterPro" id="IPR013759">
    <property type="entry name" value="Topo_IIA_B_C"/>
</dbReference>
<feature type="binding site" evidence="11">
    <location>
        <position position="543"/>
    </location>
    <ligand>
        <name>Mg(2+)</name>
        <dbReference type="ChEBI" id="CHEBI:18420"/>
        <label>2</label>
    </ligand>
</feature>
<dbReference type="SMART" id="SM00433">
    <property type="entry name" value="TOP2c"/>
    <property type="match status" value="1"/>
</dbReference>
<evidence type="ECO:0000256" key="11">
    <source>
        <dbReference type="HAMAP-Rule" id="MF_01898"/>
    </source>
</evidence>
<feature type="binding site" evidence="11">
    <location>
        <position position="467"/>
    </location>
    <ligand>
        <name>Mg(2+)</name>
        <dbReference type="ChEBI" id="CHEBI:18420"/>
        <label>1</label>
        <note>catalytic</note>
    </ligand>
</feature>
<dbReference type="AlphaFoldDB" id="A0A2P2E9D5"/>
<dbReference type="InterPro" id="IPR000565">
    <property type="entry name" value="Topo_IIA_B"/>
</dbReference>
<dbReference type="NCBIfam" id="NF011501">
    <property type="entry name" value="PRK14939.1"/>
    <property type="match status" value="1"/>
</dbReference>
<dbReference type="InterPro" id="IPR036890">
    <property type="entry name" value="HATPase_C_sf"/>
</dbReference>
<dbReference type="FunFam" id="3.30.565.10:FF:000002">
    <property type="entry name" value="DNA gyrase subunit B"/>
    <property type="match status" value="1"/>
</dbReference>
<dbReference type="Pfam" id="PF01751">
    <property type="entry name" value="Toprim"/>
    <property type="match status" value="1"/>
</dbReference>
<dbReference type="GO" id="GO:0005524">
    <property type="term" value="F:ATP binding"/>
    <property type="evidence" value="ECO:0007669"/>
    <property type="project" value="UniProtKB-UniRule"/>
</dbReference>
<dbReference type="InterPro" id="IPR034160">
    <property type="entry name" value="TOPRIM_GyrB"/>
</dbReference>
<evidence type="ECO:0000256" key="4">
    <source>
        <dbReference type="ARBA" id="ARBA00022723"/>
    </source>
</evidence>
<keyword evidence="6 11" id="KW-0067">ATP-binding</keyword>
<protein>
    <recommendedName>
        <fullName evidence="11">DNA gyrase subunit B</fullName>
        <ecNumber evidence="11">5.6.2.2</ecNumber>
    </recommendedName>
</protein>
<dbReference type="SUPFAM" id="SSF56719">
    <property type="entry name" value="Type II DNA topoisomerase"/>
    <property type="match status" value="1"/>
</dbReference>
<dbReference type="GO" id="GO:0005737">
    <property type="term" value="C:cytoplasm"/>
    <property type="evidence" value="ECO:0007669"/>
    <property type="project" value="UniProtKB-SubCell"/>
</dbReference>
<dbReference type="Proteomes" id="UP000245086">
    <property type="component" value="Unassembled WGS sequence"/>
</dbReference>
<keyword evidence="9" id="KW-0238">DNA-binding</keyword>
<dbReference type="Pfam" id="PF21249">
    <property type="entry name" value="GyrB_hook"/>
    <property type="match status" value="1"/>
</dbReference>
<dbReference type="InterPro" id="IPR049353">
    <property type="entry name" value="GyrB_hook"/>
</dbReference>
<dbReference type="FunFam" id="3.40.50.670:FF:000007">
    <property type="entry name" value="DNA gyrase subunit B"/>
    <property type="match status" value="1"/>
</dbReference>
<evidence type="ECO:0000256" key="8">
    <source>
        <dbReference type="ARBA" id="ARBA00023029"/>
    </source>
</evidence>
<feature type="domain" description="Toprim" evidence="13">
    <location>
        <begin position="461"/>
        <end position="576"/>
    </location>
</feature>
<dbReference type="InterPro" id="IPR002288">
    <property type="entry name" value="DNA_gyrase_B_C"/>
</dbReference>
<dbReference type="NCBIfam" id="NF004189">
    <property type="entry name" value="PRK05644.1"/>
    <property type="match status" value="1"/>
</dbReference>
<sequence length="834" mass="91071">MSENSPEMPENQSGSAADPVRAEVVSRDANGLDANGLDANGQAAYGADSIKVLKGLDAVRKRPGMYIGDTDDGSGLHHMVYEVVDNAIDEALAGHATICNVTLYPDGSAEVEDDGRGIPTDIHPEEGVSAAEVIMTQLHAGGKFDQNSYKVSGGLHGVGVSVVNALSDLLELTIFRNGQEHTMSFALGEAKAPLKLVGPSEPGKTGTRVRFWPSPTIFTMVEFDRKTLEHRLRELAFLNSGVTVRFRDLRGPEPYEEIMRYEGGVEAFVRHIDRNRTSVIEKPIYVKGERDGIMVEAALQWNDGYHENMLCFTNNIPQRDGGTHLAGFRGALTRVINAYGEKSGISKREKVDITGDDAREGLTCVLSIKVPDPKFSSQTKDKLVSSEVRPAVENTVGEVLAEWFEENPGLAKGVMTKIVEAAAAREAAKKARELTRRKSALDIASLPGKLADCQERDPAKSELFIVEGDSAGGSAKQGRDRGFQAVLPLRGKILNVERARFDKMLSSQEIGTLITALGTGIGRDDFNPDKLRYHKIVIMTDADVDGAHIRTLLLTFFYRQMPELIERGHLFIAQPPLYKASKGRSERYLKDDAALEAYLIEEGTTDAVLTLATGEARMGPDLVATVKDAEGFEASVRRLAVRFPAFAIEQAALAGALVPAASPEAADRLAARLNVLADEGEDSWQVKIDATGLDMTREVRGVTETIKLDHHVLGSSDARRLAERAANMAGAYDGLARIRRRDLETEIHGPLALLEAVRAAGRKGITIQRYKGLGEMNAEQLWETTLDKEARSLLRVYVDHADTADGMFTRLMGDIVEPRRDFIQEFALEAEVDV</sequence>
<dbReference type="GO" id="GO:0006261">
    <property type="term" value="P:DNA-templated DNA replication"/>
    <property type="evidence" value="ECO:0007669"/>
    <property type="project" value="UniProtKB-UniRule"/>
</dbReference>
<dbReference type="SMART" id="SM00387">
    <property type="entry name" value="HATPase_c"/>
    <property type="match status" value="1"/>
</dbReference>
<feature type="site" description="Interaction with DNA" evidence="11">
    <location>
        <position position="495"/>
    </location>
</feature>
<dbReference type="SUPFAM" id="SSF55874">
    <property type="entry name" value="ATPase domain of HSP90 chaperone/DNA topoisomerase II/histidine kinase"/>
    <property type="match status" value="1"/>
</dbReference>
<dbReference type="InterPro" id="IPR020568">
    <property type="entry name" value="Ribosomal_Su5_D2-typ_SF"/>
</dbReference>
<comment type="catalytic activity">
    <reaction evidence="1 11">
        <text>ATP-dependent breakage, passage and rejoining of double-stranded DNA.</text>
        <dbReference type="EC" id="5.6.2.2"/>
    </reaction>
</comment>
<evidence type="ECO:0000259" key="13">
    <source>
        <dbReference type="PROSITE" id="PS50880"/>
    </source>
</evidence>
<evidence type="ECO:0000256" key="10">
    <source>
        <dbReference type="ARBA" id="ARBA00023235"/>
    </source>
</evidence>
<dbReference type="InterPro" id="IPR011557">
    <property type="entry name" value="GyrB"/>
</dbReference>
<dbReference type="InterPro" id="IPR013760">
    <property type="entry name" value="Topo_IIA-like_dom_sf"/>
</dbReference>
<evidence type="ECO:0000256" key="6">
    <source>
        <dbReference type="ARBA" id="ARBA00022840"/>
    </source>
</evidence>
<dbReference type="CDD" id="cd16928">
    <property type="entry name" value="HATPase_GyrB-like"/>
    <property type="match status" value="1"/>
</dbReference>
<dbReference type="GO" id="GO:0005694">
    <property type="term" value="C:chromosome"/>
    <property type="evidence" value="ECO:0007669"/>
    <property type="project" value="InterPro"/>
</dbReference>
<dbReference type="HAMAP" id="MF_01898">
    <property type="entry name" value="GyrB"/>
    <property type="match status" value="1"/>
</dbReference>
<dbReference type="PROSITE" id="PS00177">
    <property type="entry name" value="TOPOISOMERASE_II"/>
    <property type="match status" value="1"/>
</dbReference>
<evidence type="ECO:0000256" key="5">
    <source>
        <dbReference type="ARBA" id="ARBA00022741"/>
    </source>
</evidence>
<dbReference type="InterPro" id="IPR018522">
    <property type="entry name" value="TopoIIA_CS"/>
</dbReference>
<dbReference type="Gene3D" id="3.30.230.10">
    <property type="match status" value="1"/>
</dbReference>
<comment type="function">
    <text evidence="11">A type II topoisomerase that negatively supercoils closed circular double-stranded (ds) DNA in an ATP-dependent manner to modulate DNA topology and maintain chromosomes in an underwound state. Negative supercoiling favors strand separation, and DNA replication, transcription, recombination and repair, all of which involve strand separation. Also able to catalyze the interconversion of other topological isomers of dsDNA rings, including catenanes and knotted rings. Type II topoisomerases break and join 2 DNA strands simultaneously in an ATP-dependent manner.</text>
</comment>
<comment type="similarity">
    <text evidence="2 11">Belongs to the type II topoisomerase GyrB family.</text>
</comment>
<dbReference type="Pfam" id="PF02518">
    <property type="entry name" value="HATPase_c"/>
    <property type="match status" value="1"/>
</dbReference>
<comment type="caution">
    <text evidence="14">The sequence shown here is derived from an EMBL/GenBank/DDBJ whole genome shotgun (WGS) entry which is preliminary data.</text>
</comment>
<keyword evidence="4 11" id="KW-0479">Metal-binding</keyword>
<dbReference type="GO" id="GO:0046872">
    <property type="term" value="F:metal ion binding"/>
    <property type="evidence" value="ECO:0007669"/>
    <property type="project" value="UniProtKB-KW"/>
</dbReference>
<dbReference type="EC" id="5.6.2.2" evidence="11"/>
<dbReference type="InterPro" id="IPR001241">
    <property type="entry name" value="Topo_IIA"/>
</dbReference>
<feature type="binding site" evidence="11">
    <location>
        <position position="541"/>
    </location>
    <ligand>
        <name>Mg(2+)</name>
        <dbReference type="ChEBI" id="CHEBI:18420"/>
        <label>1</label>
        <note>catalytic</note>
    </ligand>
</feature>
<keyword evidence="15" id="KW-1185">Reference proteome</keyword>
<evidence type="ECO:0000313" key="15">
    <source>
        <dbReference type="Proteomes" id="UP000245086"/>
    </source>
</evidence>
<dbReference type="Gene3D" id="3.40.50.670">
    <property type="match status" value="2"/>
</dbReference>
<keyword evidence="5 11" id="KW-0547">Nucleotide-binding</keyword>
<evidence type="ECO:0000256" key="7">
    <source>
        <dbReference type="ARBA" id="ARBA00022842"/>
    </source>
</evidence>
<dbReference type="CDD" id="cd03366">
    <property type="entry name" value="TOPRIM_TopoIIA_GyrB"/>
    <property type="match status" value="1"/>
</dbReference>
<evidence type="ECO:0000256" key="2">
    <source>
        <dbReference type="ARBA" id="ARBA00010708"/>
    </source>
</evidence>
<feature type="site" description="Interaction with DNA" evidence="11">
    <location>
        <position position="492"/>
    </location>
</feature>
<feature type="region of interest" description="Disordered" evidence="12">
    <location>
        <begin position="1"/>
        <end position="25"/>
    </location>
</feature>
<evidence type="ECO:0000256" key="3">
    <source>
        <dbReference type="ARBA" id="ARBA00022490"/>
    </source>
</evidence>
<dbReference type="RefSeq" id="WP_238164893.1">
    <property type="nucleotide sequence ID" value="NZ_BFBR01000003.1"/>
</dbReference>
<dbReference type="PRINTS" id="PR00418">
    <property type="entry name" value="TPI2FAMILY"/>
</dbReference>
<gene>
    <name evidence="11 14" type="primary">gyrB</name>
    <name evidence="14" type="ORF">PbB2_01313</name>
</gene>
<dbReference type="CDD" id="cd00822">
    <property type="entry name" value="TopoII_Trans_DNA_gyrase"/>
    <property type="match status" value="1"/>
</dbReference>
<dbReference type="InterPro" id="IPR003594">
    <property type="entry name" value="HATPase_dom"/>
</dbReference>
<dbReference type="InterPro" id="IPR006171">
    <property type="entry name" value="TOPRIM_dom"/>
</dbReference>
<comment type="subunit">
    <text evidence="11">Heterotetramer, composed of two GyrA and two GyrB chains. In the heterotetramer, GyrA contains the active site tyrosine that forms a transient covalent intermediate with DNA, while GyrB binds cofactors and catalyzes ATP hydrolysis.</text>
</comment>
<dbReference type="SUPFAM" id="SSF54211">
    <property type="entry name" value="Ribosomal protein S5 domain 2-like"/>
    <property type="match status" value="1"/>
</dbReference>
<dbReference type="InterPro" id="IPR013506">
    <property type="entry name" value="Topo_IIA_bsu_dom2"/>
</dbReference>